<proteinExistence type="predicted"/>
<protein>
    <submittedName>
        <fullName evidence="2">Uncharacterized protein</fullName>
    </submittedName>
</protein>
<evidence type="ECO:0000313" key="3">
    <source>
        <dbReference type="Proteomes" id="UP000440578"/>
    </source>
</evidence>
<organism evidence="2 3">
    <name type="scientific">Amphibalanus amphitrite</name>
    <name type="common">Striped barnacle</name>
    <name type="synonym">Balanus amphitrite</name>
    <dbReference type="NCBI Taxonomy" id="1232801"/>
    <lineage>
        <taxon>Eukaryota</taxon>
        <taxon>Metazoa</taxon>
        <taxon>Ecdysozoa</taxon>
        <taxon>Arthropoda</taxon>
        <taxon>Crustacea</taxon>
        <taxon>Multicrustacea</taxon>
        <taxon>Cirripedia</taxon>
        <taxon>Thoracica</taxon>
        <taxon>Thoracicalcarea</taxon>
        <taxon>Balanomorpha</taxon>
        <taxon>Balanoidea</taxon>
        <taxon>Balanidae</taxon>
        <taxon>Amphibalaninae</taxon>
        <taxon>Amphibalanus</taxon>
    </lineage>
</organism>
<dbReference type="Proteomes" id="UP000440578">
    <property type="component" value="Unassembled WGS sequence"/>
</dbReference>
<keyword evidence="3" id="KW-1185">Reference proteome</keyword>
<evidence type="ECO:0000256" key="1">
    <source>
        <dbReference type="SAM" id="MobiDB-lite"/>
    </source>
</evidence>
<name>A0A6A4W2V9_AMPAM</name>
<dbReference type="AlphaFoldDB" id="A0A6A4W2V9"/>
<feature type="region of interest" description="Disordered" evidence="1">
    <location>
        <begin position="1"/>
        <end position="81"/>
    </location>
</feature>
<feature type="compositionally biased region" description="Basic and acidic residues" evidence="1">
    <location>
        <begin position="11"/>
        <end position="20"/>
    </location>
</feature>
<evidence type="ECO:0000313" key="2">
    <source>
        <dbReference type="EMBL" id="KAF0296348.1"/>
    </source>
</evidence>
<accession>A0A6A4W2V9</accession>
<gene>
    <name evidence="2" type="ORF">FJT64_006268</name>
</gene>
<feature type="compositionally biased region" description="Basic and acidic residues" evidence="1">
    <location>
        <begin position="31"/>
        <end position="41"/>
    </location>
</feature>
<reference evidence="2 3" key="1">
    <citation type="submission" date="2019-07" db="EMBL/GenBank/DDBJ databases">
        <title>Draft genome assembly of a fouling barnacle, Amphibalanus amphitrite (Darwin, 1854): The first reference genome for Thecostraca.</title>
        <authorList>
            <person name="Kim W."/>
        </authorList>
    </citation>
    <scope>NUCLEOTIDE SEQUENCE [LARGE SCALE GENOMIC DNA]</scope>
    <source>
        <strain evidence="2">SNU_AA5</strain>
        <tissue evidence="2">Soma without cirri and trophi</tissue>
    </source>
</reference>
<sequence>MVLLSEAKPMTIEEVHKEARQQQTEQQQHQNKRDTDSDGRRGYGGGRASSSRCPTNSGRTSSRDRFTAPRPPNDGGTSQQLKVGVFKAASGPATKGPQEIKDQARSICEDSIQSKDYKVRMSFLWDKGGLNRFRNTMVLVSKVSRTLPCMF</sequence>
<comment type="caution">
    <text evidence="2">The sequence shown here is derived from an EMBL/GenBank/DDBJ whole genome shotgun (WGS) entry which is preliminary data.</text>
</comment>
<dbReference type="EMBL" id="VIIS01001573">
    <property type="protein sequence ID" value="KAF0296348.1"/>
    <property type="molecule type" value="Genomic_DNA"/>
</dbReference>